<dbReference type="Pfam" id="PF13623">
    <property type="entry name" value="SurA_N_2"/>
    <property type="match status" value="1"/>
</dbReference>
<dbReference type="RefSeq" id="WP_006949019.1">
    <property type="nucleotide sequence ID" value="NZ_GL397214.1"/>
</dbReference>
<dbReference type="AlphaFoldDB" id="E0NSA9"/>
<evidence type="ECO:0000256" key="10">
    <source>
        <dbReference type="ARBA" id="ARBA00042775"/>
    </source>
</evidence>
<evidence type="ECO:0000256" key="2">
    <source>
        <dbReference type="ARBA" id="ARBA00022475"/>
    </source>
</evidence>
<reference evidence="13" key="1">
    <citation type="submission" date="2010-07" db="EMBL/GenBank/DDBJ databases">
        <authorList>
            <person name="Muzny D."/>
            <person name="Qin X."/>
            <person name="Deng J."/>
            <person name="Jiang H."/>
            <person name="Liu Y."/>
            <person name="Qu J."/>
            <person name="Song X.-Z."/>
            <person name="Zhang L."/>
            <person name="Thornton R."/>
            <person name="Coyle M."/>
            <person name="Francisco L."/>
            <person name="Jackson L."/>
            <person name="Javaid M."/>
            <person name="Korchina V."/>
            <person name="Kovar C."/>
            <person name="Mata R."/>
            <person name="Mathew T."/>
            <person name="Ngo R."/>
            <person name="Nguyen L."/>
            <person name="Nguyen N."/>
            <person name="Okwuonu G."/>
            <person name="Ongeri F."/>
            <person name="Pham C."/>
            <person name="Simmons D."/>
            <person name="Wilczek-Boney K."/>
            <person name="Hale W."/>
            <person name="Jakkamsetti A."/>
            <person name="Pham P."/>
            <person name="Ruth R."/>
            <person name="San Lucas F."/>
            <person name="Warren J."/>
            <person name="Zhang J."/>
            <person name="Zhao Z."/>
            <person name="Zhou C."/>
            <person name="Zhu D."/>
            <person name="Lee S."/>
            <person name="Bess C."/>
            <person name="Blankenburg K."/>
            <person name="Forbes L."/>
            <person name="Fu Q."/>
            <person name="Gubbala S."/>
            <person name="Hirani K."/>
            <person name="Jayaseelan J.C."/>
            <person name="Lara F."/>
            <person name="Munidasa M."/>
            <person name="Palculict T."/>
            <person name="Patil S."/>
            <person name="Pu L.-L."/>
            <person name="Saada N."/>
            <person name="Tang L."/>
            <person name="Weissenberger G."/>
            <person name="Zhu Y."/>
            <person name="Hemphill L."/>
            <person name="Shang Y."/>
            <person name="Youmans B."/>
            <person name="Ayvaz T."/>
            <person name="Ross M."/>
            <person name="Santibanez J."/>
            <person name="Aqrawi P."/>
            <person name="Gross S."/>
            <person name="Joshi V."/>
            <person name="Fowler G."/>
            <person name="Nazareth L."/>
            <person name="Reid J."/>
            <person name="Worley K."/>
            <person name="Petrosino J."/>
            <person name="Highlander S."/>
            <person name="Gibbs R."/>
        </authorList>
    </citation>
    <scope>NUCLEOTIDE SEQUENCE [LARGE SCALE GENOMIC DNA]</scope>
    <source>
        <strain evidence="13">DSM 16973</strain>
    </source>
</reference>
<evidence type="ECO:0000313" key="14">
    <source>
        <dbReference type="Proteomes" id="UP000004394"/>
    </source>
</evidence>
<dbReference type="GO" id="GO:0003755">
    <property type="term" value="F:peptidyl-prolyl cis-trans isomerase activity"/>
    <property type="evidence" value="ECO:0007669"/>
    <property type="project" value="InterPro"/>
</dbReference>
<gene>
    <name evidence="13" type="ORF">HMPREF0658_1060</name>
</gene>
<dbReference type="GO" id="GO:0005886">
    <property type="term" value="C:plasma membrane"/>
    <property type="evidence" value="ECO:0007669"/>
    <property type="project" value="UniProtKB-SubCell"/>
</dbReference>
<comment type="similarity">
    <text evidence="8">Belongs to the PpiD chaperone family.</text>
</comment>
<comment type="caution">
    <text evidence="13">The sequence shown here is derived from an EMBL/GenBank/DDBJ whole genome shotgun (WGS) entry which is preliminary data.</text>
</comment>
<dbReference type="SUPFAM" id="SSF109998">
    <property type="entry name" value="Triger factor/SurA peptide-binding domain-like"/>
    <property type="match status" value="1"/>
</dbReference>
<evidence type="ECO:0000256" key="7">
    <source>
        <dbReference type="ARBA" id="ARBA00023186"/>
    </source>
</evidence>
<dbReference type="HOGENOM" id="CLU_023843_0_0_10"/>
<evidence type="ECO:0000256" key="6">
    <source>
        <dbReference type="ARBA" id="ARBA00023136"/>
    </source>
</evidence>
<sequence length="713" mass="79638">MAALGKIRSKGLILIIIISVGLFAFIAEEFVRSCEATRNNERQQVGEIMGEKVSVQDFQKLVEEYTNVIKMTQGRENLTDEEQNQVKDMVWNTYVQNKLIEKETEKLGLTVTDQELQNILNEGTNPMLLQTPFVNQQTGRFDANALKKFLADYKTAKTGDPRAAEQYQQLYDFWTFIEKTLRQQTLSQKYQSLLAHCLLSNPVEAKMAFKAENEESNVQLAAFPYSSINDNQVKVTDADLKAKYDELKPRFKQYEETRDIKFVDVHVQASAADRSVLFKSVNELTDQLKAVSDPAEVIRKSNSAVPYLGVPVSKNAFPQDIAQRIDSMAVGTVYGPVENKQDNTLNVIRLMAKSQLPDSIQFRVIQIGGVSVDAARKTADSVYTALKGGAEFDALAKKYGQTGERTWMTTRQYEQSPSMDNDTKTYIEALNTQPVNEIRNIAMTSGNVILQVVDRKGMTEKYIAAVIKKPIDFSKNTYSAAYNKFSKFVSENQTLDGIQKNAAKYGFKVQEAGDVRTSQHYVAGIHSTRDAMKWVFDAKEGEVSPLYECGDNDHLLVIVLNKIHPMGYRDLDDAQVKDLVRQEVLRDMKANTLINKLKGVTSIAAAKGKGATVQAVNQITFAAPVFIASTGAAEPALSGAVSAVGKGRFSPHPVKGMAGVYLFQVTGKTTRPVKFDAKAYEQKMKQHAMQLAGNFMQELYAKAKVVDNRYLFF</sequence>
<keyword evidence="4 11" id="KW-0812">Transmembrane</keyword>
<keyword evidence="14" id="KW-1185">Reference proteome</keyword>
<dbReference type="InterPro" id="IPR052029">
    <property type="entry name" value="PpiD_chaperone"/>
</dbReference>
<name>E0NSA9_9BACT</name>
<dbReference type="Pfam" id="PF13145">
    <property type="entry name" value="Rotamase_2"/>
    <property type="match status" value="1"/>
</dbReference>
<dbReference type="eggNOG" id="COG0760">
    <property type="taxonomic scope" value="Bacteria"/>
</dbReference>
<feature type="transmembrane region" description="Helical" evidence="11">
    <location>
        <begin position="12"/>
        <end position="31"/>
    </location>
</feature>
<protein>
    <recommendedName>
        <fullName evidence="9">Periplasmic chaperone PpiD</fullName>
    </recommendedName>
    <alternativeName>
        <fullName evidence="10">Periplasmic folding chaperone</fullName>
    </alternativeName>
</protein>
<dbReference type="Pfam" id="PF13616">
    <property type="entry name" value="Rotamase_3"/>
    <property type="match status" value="1"/>
</dbReference>
<keyword evidence="6 11" id="KW-0472">Membrane</keyword>
<dbReference type="PANTHER" id="PTHR47529">
    <property type="entry name" value="PEPTIDYL-PROLYL CIS-TRANS ISOMERASE D"/>
    <property type="match status" value="1"/>
</dbReference>
<dbReference type="InterPro" id="IPR046357">
    <property type="entry name" value="PPIase_dom_sf"/>
</dbReference>
<dbReference type="STRING" id="862515.HMPREF0658_1060"/>
<organism evidence="13 14">
    <name type="scientific">Hoylesella marshii DSM 16973 = JCM 13450</name>
    <dbReference type="NCBI Taxonomy" id="862515"/>
    <lineage>
        <taxon>Bacteria</taxon>
        <taxon>Pseudomonadati</taxon>
        <taxon>Bacteroidota</taxon>
        <taxon>Bacteroidia</taxon>
        <taxon>Bacteroidales</taxon>
        <taxon>Prevotellaceae</taxon>
        <taxon>Hoylesella</taxon>
    </lineage>
</organism>
<dbReference type="InterPro" id="IPR000297">
    <property type="entry name" value="PPIase_PpiC"/>
</dbReference>
<comment type="subcellular location">
    <subcellularLocation>
        <location evidence="1">Cell inner membrane</location>
        <topology evidence="1">Single-pass type II membrane protein</topology>
        <orientation evidence="1">Periplasmic side</orientation>
    </subcellularLocation>
</comment>
<keyword evidence="3" id="KW-0997">Cell inner membrane</keyword>
<dbReference type="Gene3D" id="3.10.50.40">
    <property type="match status" value="1"/>
</dbReference>
<keyword evidence="2" id="KW-1003">Cell membrane</keyword>
<accession>E0NSA9</accession>
<keyword evidence="7" id="KW-0143">Chaperone</keyword>
<dbReference type="EMBL" id="AEEI01000035">
    <property type="protein sequence ID" value="EFM01965.1"/>
    <property type="molecule type" value="Genomic_DNA"/>
</dbReference>
<evidence type="ECO:0000256" key="3">
    <source>
        <dbReference type="ARBA" id="ARBA00022519"/>
    </source>
</evidence>
<dbReference type="BioCyc" id="PMAR862515-HMP:GMOO-1077-MONOMER"/>
<evidence type="ECO:0000256" key="11">
    <source>
        <dbReference type="SAM" id="Phobius"/>
    </source>
</evidence>
<evidence type="ECO:0000313" key="13">
    <source>
        <dbReference type="EMBL" id="EFM01965.1"/>
    </source>
</evidence>
<proteinExistence type="inferred from homology"/>
<dbReference type="PANTHER" id="PTHR47529:SF1">
    <property type="entry name" value="PERIPLASMIC CHAPERONE PPID"/>
    <property type="match status" value="1"/>
</dbReference>
<feature type="domain" description="PpiC" evidence="12">
    <location>
        <begin position="235"/>
        <end position="341"/>
    </location>
</feature>
<keyword evidence="5 11" id="KW-1133">Transmembrane helix</keyword>
<evidence type="ECO:0000256" key="5">
    <source>
        <dbReference type="ARBA" id="ARBA00022989"/>
    </source>
</evidence>
<evidence type="ECO:0000256" key="9">
    <source>
        <dbReference type="ARBA" id="ARBA00040743"/>
    </source>
</evidence>
<evidence type="ECO:0000256" key="8">
    <source>
        <dbReference type="ARBA" id="ARBA00038408"/>
    </source>
</evidence>
<evidence type="ECO:0000256" key="1">
    <source>
        <dbReference type="ARBA" id="ARBA00004382"/>
    </source>
</evidence>
<dbReference type="Proteomes" id="UP000004394">
    <property type="component" value="Unassembled WGS sequence"/>
</dbReference>
<evidence type="ECO:0000256" key="4">
    <source>
        <dbReference type="ARBA" id="ARBA00022692"/>
    </source>
</evidence>
<dbReference type="SUPFAM" id="SSF54534">
    <property type="entry name" value="FKBP-like"/>
    <property type="match status" value="1"/>
</dbReference>
<dbReference type="InterPro" id="IPR027304">
    <property type="entry name" value="Trigger_fact/SurA_dom_sf"/>
</dbReference>
<evidence type="ECO:0000259" key="12">
    <source>
        <dbReference type="Pfam" id="PF13145"/>
    </source>
</evidence>